<keyword evidence="2" id="KW-0560">Oxidoreductase</keyword>
<dbReference type="InterPro" id="IPR020843">
    <property type="entry name" value="ER"/>
</dbReference>
<name>A0A8H6YVN5_9AGAR</name>
<keyword evidence="5" id="KW-1185">Reference proteome</keyword>
<evidence type="ECO:0000256" key="2">
    <source>
        <dbReference type="ARBA" id="ARBA00023002"/>
    </source>
</evidence>
<dbReference type="Gene3D" id="3.40.50.720">
    <property type="entry name" value="NAD(P)-binding Rossmann-like Domain"/>
    <property type="match status" value="1"/>
</dbReference>
<feature type="domain" description="Enoyl reductase (ER)" evidence="3">
    <location>
        <begin position="11"/>
        <end position="332"/>
    </location>
</feature>
<accession>A0A8H6YVN5</accession>
<sequence length="335" mass="35609">MRAILIKNTVGDASSLYIGDAPTPVPGADEVLVKVIAFGLNRMDIFQRQGQYPLPAGASTILGVEFSGTVAVIGSNVTQWKVGDEVLGLTSGGAYAEYLVVLGTHLMRKPTHLSWAQAASIPENFLTAFQTLFLCSDLKPGEDVLVHAAASGVGLAAIQLARFHGARTVTGTASSTEKLDMILNMDNGATHAVNYRTADFSDTIKQATDGKGVDVIIDLVGQIHWAKNIKSLAVDGRMIAVGVVSGNVVPSVDLLPILGKRLHIQGSGLRNQKATYQADLISRFEKQFLPLITGDEGSGPIKTSIHKIYPWGEIQAAHLEMEANTNSGKIIAEIV</sequence>
<dbReference type="InterPro" id="IPR014189">
    <property type="entry name" value="Quinone_OxRdtase_PIG3"/>
</dbReference>
<evidence type="ECO:0000313" key="4">
    <source>
        <dbReference type="EMBL" id="KAF7364700.1"/>
    </source>
</evidence>
<dbReference type="InterPro" id="IPR013154">
    <property type="entry name" value="ADH-like_N"/>
</dbReference>
<organism evidence="4 5">
    <name type="scientific">Mycena venus</name>
    <dbReference type="NCBI Taxonomy" id="2733690"/>
    <lineage>
        <taxon>Eukaryota</taxon>
        <taxon>Fungi</taxon>
        <taxon>Dikarya</taxon>
        <taxon>Basidiomycota</taxon>
        <taxon>Agaricomycotina</taxon>
        <taxon>Agaricomycetes</taxon>
        <taxon>Agaricomycetidae</taxon>
        <taxon>Agaricales</taxon>
        <taxon>Marasmiineae</taxon>
        <taxon>Mycenaceae</taxon>
        <taxon>Mycena</taxon>
    </lineage>
</organism>
<dbReference type="SUPFAM" id="SSF51735">
    <property type="entry name" value="NAD(P)-binding Rossmann-fold domains"/>
    <property type="match status" value="1"/>
</dbReference>
<proteinExistence type="predicted"/>
<dbReference type="SUPFAM" id="SSF50129">
    <property type="entry name" value="GroES-like"/>
    <property type="match status" value="1"/>
</dbReference>
<reference evidence="4" key="1">
    <citation type="submission" date="2020-05" db="EMBL/GenBank/DDBJ databases">
        <title>Mycena genomes resolve the evolution of fungal bioluminescence.</title>
        <authorList>
            <person name="Tsai I.J."/>
        </authorList>
    </citation>
    <scope>NUCLEOTIDE SEQUENCE</scope>
    <source>
        <strain evidence="4">CCC161011</strain>
    </source>
</reference>
<dbReference type="InterPro" id="IPR011032">
    <property type="entry name" value="GroES-like_sf"/>
</dbReference>
<evidence type="ECO:0000259" key="3">
    <source>
        <dbReference type="SMART" id="SM00829"/>
    </source>
</evidence>
<dbReference type="GO" id="GO:0016651">
    <property type="term" value="F:oxidoreductase activity, acting on NAD(P)H"/>
    <property type="evidence" value="ECO:0007669"/>
    <property type="project" value="TreeGrafter"/>
</dbReference>
<dbReference type="AlphaFoldDB" id="A0A8H6YVN5"/>
<dbReference type="InterPro" id="IPR013149">
    <property type="entry name" value="ADH-like_C"/>
</dbReference>
<keyword evidence="1" id="KW-0521">NADP</keyword>
<dbReference type="PANTHER" id="PTHR48106">
    <property type="entry name" value="QUINONE OXIDOREDUCTASE PIG3-RELATED"/>
    <property type="match status" value="1"/>
</dbReference>
<dbReference type="InterPro" id="IPR036291">
    <property type="entry name" value="NAD(P)-bd_dom_sf"/>
</dbReference>
<gene>
    <name evidence="4" type="ORF">MVEN_00339800</name>
</gene>
<dbReference type="OrthoDB" id="203908at2759"/>
<dbReference type="Pfam" id="PF00107">
    <property type="entry name" value="ADH_zinc_N"/>
    <property type="match status" value="1"/>
</dbReference>
<evidence type="ECO:0000256" key="1">
    <source>
        <dbReference type="ARBA" id="ARBA00022857"/>
    </source>
</evidence>
<dbReference type="NCBIfam" id="TIGR02824">
    <property type="entry name" value="quinone_pig3"/>
    <property type="match status" value="1"/>
</dbReference>
<dbReference type="CDD" id="cd05276">
    <property type="entry name" value="p53_inducible_oxidoreductase"/>
    <property type="match status" value="1"/>
</dbReference>
<dbReference type="SMART" id="SM00829">
    <property type="entry name" value="PKS_ER"/>
    <property type="match status" value="1"/>
</dbReference>
<dbReference type="GO" id="GO:0070402">
    <property type="term" value="F:NADPH binding"/>
    <property type="evidence" value="ECO:0007669"/>
    <property type="project" value="TreeGrafter"/>
</dbReference>
<dbReference type="Gene3D" id="3.90.180.10">
    <property type="entry name" value="Medium-chain alcohol dehydrogenases, catalytic domain"/>
    <property type="match status" value="1"/>
</dbReference>
<dbReference type="Proteomes" id="UP000620124">
    <property type="component" value="Unassembled WGS sequence"/>
</dbReference>
<dbReference type="Pfam" id="PF08240">
    <property type="entry name" value="ADH_N"/>
    <property type="match status" value="1"/>
</dbReference>
<protein>
    <submittedName>
        <fullName evidence="4">Quinone oxidoreductase PIG3</fullName>
    </submittedName>
</protein>
<dbReference type="PANTHER" id="PTHR48106:SF18">
    <property type="entry name" value="QUINONE OXIDOREDUCTASE PIG3"/>
    <property type="match status" value="1"/>
</dbReference>
<dbReference type="EMBL" id="JACAZI010000003">
    <property type="protein sequence ID" value="KAF7364700.1"/>
    <property type="molecule type" value="Genomic_DNA"/>
</dbReference>
<comment type="caution">
    <text evidence="4">The sequence shown here is derived from an EMBL/GenBank/DDBJ whole genome shotgun (WGS) entry which is preliminary data.</text>
</comment>
<evidence type="ECO:0000313" key="5">
    <source>
        <dbReference type="Proteomes" id="UP000620124"/>
    </source>
</evidence>